<evidence type="ECO:0000259" key="4">
    <source>
        <dbReference type="PROSITE" id="PS51667"/>
    </source>
</evidence>
<proteinExistence type="predicted"/>
<evidence type="ECO:0000256" key="3">
    <source>
        <dbReference type="SAM" id="MobiDB-lite"/>
    </source>
</evidence>
<evidence type="ECO:0000313" key="6">
    <source>
        <dbReference type="Proteomes" id="UP001632038"/>
    </source>
</evidence>
<reference evidence="6" key="1">
    <citation type="journal article" date="2024" name="IScience">
        <title>Strigolactones Initiate the Formation of Haustorium-like Structures in Castilleja.</title>
        <authorList>
            <person name="Buerger M."/>
            <person name="Peterson D."/>
            <person name="Chory J."/>
        </authorList>
    </citation>
    <scope>NUCLEOTIDE SEQUENCE [LARGE SCALE GENOMIC DNA]</scope>
</reference>
<dbReference type="AlphaFoldDB" id="A0ABD3E067"/>
<evidence type="ECO:0000313" key="5">
    <source>
        <dbReference type="EMBL" id="KAL3647712.1"/>
    </source>
</evidence>
<keyword evidence="1" id="KW-0539">Nucleus</keyword>
<dbReference type="InterPro" id="IPR014977">
    <property type="entry name" value="WRC_dom"/>
</dbReference>
<gene>
    <name evidence="5" type="ORF">CASFOL_008680</name>
</gene>
<feature type="domain" description="WRC" evidence="4">
    <location>
        <begin position="97"/>
        <end position="141"/>
    </location>
</feature>
<dbReference type="PROSITE" id="PS51667">
    <property type="entry name" value="WRC"/>
    <property type="match status" value="1"/>
</dbReference>
<feature type="compositionally biased region" description="Basic residues" evidence="3">
    <location>
        <begin position="239"/>
        <end position="256"/>
    </location>
</feature>
<dbReference type="EMBL" id="JAVIJP010000009">
    <property type="protein sequence ID" value="KAL3647712.1"/>
    <property type="molecule type" value="Genomic_DNA"/>
</dbReference>
<keyword evidence="6" id="KW-1185">Reference proteome</keyword>
<accession>A0ABD3E067</accession>
<name>A0ABD3E067_9LAMI</name>
<feature type="region of interest" description="Disordered" evidence="3">
    <location>
        <begin position="232"/>
        <end position="256"/>
    </location>
</feature>
<sequence>MRIRKHAKISPLVYATSSLKLGTHLQTHICQLNQSPWDVMMFSPPSTPPPPPPQVDGDGDCAVNGSLRGCISVTESDHWEAKSTTVKEEEAAAEIAEEKIILCCKTDGKSWQCKKEAAKNSALCHHHLMQARSYNNGYHHMGKKTEKLSGEARRPARDKKASTTSNPYEFYYYSGFGPRWGKKRGDACNDINTTDATNSNNNVGLSKNVEHEVEMGDDESDFDDYEVEEEINSRDNNIGKKRVRKPIKARSLKSLM</sequence>
<comment type="caution">
    <text evidence="5">The sequence shown here is derived from an EMBL/GenBank/DDBJ whole genome shotgun (WGS) entry which is preliminary data.</text>
</comment>
<evidence type="ECO:0000256" key="1">
    <source>
        <dbReference type="ARBA" id="ARBA00023242"/>
    </source>
</evidence>
<evidence type="ECO:0000256" key="2">
    <source>
        <dbReference type="PROSITE-ProRule" id="PRU01002"/>
    </source>
</evidence>
<comment type="caution">
    <text evidence="2">Lacks conserved residue(s) required for the propagation of feature annotation.</text>
</comment>
<organism evidence="5 6">
    <name type="scientific">Castilleja foliolosa</name>
    <dbReference type="NCBI Taxonomy" id="1961234"/>
    <lineage>
        <taxon>Eukaryota</taxon>
        <taxon>Viridiplantae</taxon>
        <taxon>Streptophyta</taxon>
        <taxon>Embryophyta</taxon>
        <taxon>Tracheophyta</taxon>
        <taxon>Spermatophyta</taxon>
        <taxon>Magnoliopsida</taxon>
        <taxon>eudicotyledons</taxon>
        <taxon>Gunneridae</taxon>
        <taxon>Pentapetalae</taxon>
        <taxon>asterids</taxon>
        <taxon>lamiids</taxon>
        <taxon>Lamiales</taxon>
        <taxon>Orobanchaceae</taxon>
        <taxon>Pedicularideae</taxon>
        <taxon>Castillejinae</taxon>
        <taxon>Castilleja</taxon>
    </lineage>
</organism>
<dbReference type="Proteomes" id="UP001632038">
    <property type="component" value="Unassembled WGS sequence"/>
</dbReference>
<dbReference type="PANTHER" id="PTHR34680:SF3">
    <property type="entry name" value="EXPRESSED PROTEIN"/>
    <property type="match status" value="1"/>
</dbReference>
<dbReference type="Pfam" id="PF08879">
    <property type="entry name" value="WRC"/>
    <property type="match status" value="1"/>
</dbReference>
<protein>
    <recommendedName>
        <fullName evidence="4">WRC domain-containing protein</fullName>
    </recommendedName>
</protein>
<dbReference type="PANTHER" id="PTHR34680">
    <property type="entry name" value="EXPRESSED PROTEIN"/>
    <property type="match status" value="1"/>
</dbReference>